<evidence type="ECO:0000313" key="3">
    <source>
        <dbReference type="Proteomes" id="UP000053259"/>
    </source>
</evidence>
<dbReference type="Proteomes" id="UP000053259">
    <property type="component" value="Unassembled WGS sequence"/>
</dbReference>
<proteinExistence type="predicted"/>
<protein>
    <recommendedName>
        <fullName evidence="4">Transmembrane protein</fullName>
    </recommendedName>
</protein>
<keyword evidence="3" id="KW-1185">Reference proteome</keyword>
<dbReference type="EMBL" id="KN847530">
    <property type="protein sequence ID" value="KIW08932.1"/>
    <property type="molecule type" value="Genomic_DNA"/>
</dbReference>
<name>A0A0D1Z7J9_9PEZI</name>
<feature type="transmembrane region" description="Helical" evidence="1">
    <location>
        <begin position="50"/>
        <end position="68"/>
    </location>
</feature>
<evidence type="ECO:0000313" key="2">
    <source>
        <dbReference type="EMBL" id="KIW08932.1"/>
    </source>
</evidence>
<organism evidence="2 3">
    <name type="scientific">Verruconis gallopava</name>
    <dbReference type="NCBI Taxonomy" id="253628"/>
    <lineage>
        <taxon>Eukaryota</taxon>
        <taxon>Fungi</taxon>
        <taxon>Dikarya</taxon>
        <taxon>Ascomycota</taxon>
        <taxon>Pezizomycotina</taxon>
        <taxon>Dothideomycetes</taxon>
        <taxon>Pleosporomycetidae</taxon>
        <taxon>Venturiales</taxon>
        <taxon>Sympoventuriaceae</taxon>
        <taxon>Verruconis</taxon>
    </lineage>
</organism>
<evidence type="ECO:0000256" key="1">
    <source>
        <dbReference type="SAM" id="Phobius"/>
    </source>
</evidence>
<sequence>MLFTPSCATLALWTPSRICLDDQEKWSCLCPSSLVVHHIFFLSPSACLESLFFFSFLFSFLVFLFFFLKKKKKNLSSFFSSPSSASSSSLTCSFALTFPLFRCTRPTRGFSRHLSLAGRMVPRLYRPSLVPPPPNSKFLLQGALASGPCQ</sequence>
<dbReference type="AlphaFoldDB" id="A0A0D1Z7J9"/>
<dbReference type="HOGENOM" id="CLU_1741985_0_0_1"/>
<evidence type="ECO:0008006" key="4">
    <source>
        <dbReference type="Google" id="ProtNLM"/>
    </source>
</evidence>
<dbReference type="VEuPathDB" id="FungiDB:PV09_00848"/>
<keyword evidence="1" id="KW-0472">Membrane</keyword>
<gene>
    <name evidence="2" type="ORF">PV09_00848</name>
</gene>
<keyword evidence="1" id="KW-0812">Transmembrane</keyword>
<reference evidence="2 3" key="1">
    <citation type="submission" date="2015-01" db="EMBL/GenBank/DDBJ databases">
        <title>The Genome Sequence of Ochroconis gallopava CBS43764.</title>
        <authorList>
            <consortium name="The Broad Institute Genomics Platform"/>
            <person name="Cuomo C."/>
            <person name="de Hoog S."/>
            <person name="Gorbushina A."/>
            <person name="Stielow B."/>
            <person name="Teixiera M."/>
            <person name="Abouelleil A."/>
            <person name="Chapman S.B."/>
            <person name="Priest M."/>
            <person name="Young S.K."/>
            <person name="Wortman J."/>
            <person name="Nusbaum C."/>
            <person name="Birren B."/>
        </authorList>
    </citation>
    <scope>NUCLEOTIDE SEQUENCE [LARGE SCALE GENOMIC DNA]</scope>
    <source>
        <strain evidence="2 3">CBS 43764</strain>
    </source>
</reference>
<keyword evidence="1" id="KW-1133">Transmembrane helix</keyword>
<accession>A0A0D1Z7J9</accession>
<dbReference type="RefSeq" id="XP_016218801.1">
    <property type="nucleotide sequence ID" value="XM_016353648.1"/>
</dbReference>
<dbReference type="InParanoid" id="A0A0D1Z7J9"/>
<dbReference type="GeneID" id="27308821"/>